<feature type="transmembrane region" description="Helical" evidence="1">
    <location>
        <begin position="42"/>
        <end position="61"/>
    </location>
</feature>
<evidence type="ECO:0000313" key="2">
    <source>
        <dbReference type="EMBL" id="OBI09805.1"/>
    </source>
</evidence>
<feature type="transmembrane region" description="Helical" evidence="1">
    <location>
        <begin position="73"/>
        <end position="93"/>
    </location>
</feature>
<gene>
    <name evidence="2" type="ORF">A5679_07820</name>
</gene>
<keyword evidence="1" id="KW-1133">Transmembrane helix</keyword>
<keyword evidence="1" id="KW-0812">Transmembrane</keyword>
<organism evidence="2 3">
    <name type="scientific">Mycobacterium scrofulaceum</name>
    <dbReference type="NCBI Taxonomy" id="1783"/>
    <lineage>
        <taxon>Bacteria</taxon>
        <taxon>Bacillati</taxon>
        <taxon>Actinomycetota</taxon>
        <taxon>Actinomycetes</taxon>
        <taxon>Mycobacteriales</taxon>
        <taxon>Mycobacteriaceae</taxon>
        <taxon>Mycobacterium</taxon>
    </lineage>
</organism>
<accession>A0A1A2W999</accession>
<reference evidence="2 3" key="1">
    <citation type="submission" date="2016-06" db="EMBL/GenBank/DDBJ databases">
        <authorList>
            <person name="Kjaerup R.B."/>
            <person name="Dalgaard T.S."/>
            <person name="Juul-Madsen H.R."/>
        </authorList>
    </citation>
    <scope>NUCLEOTIDE SEQUENCE [LARGE SCALE GENOMIC DNA]</scope>
    <source>
        <strain evidence="2 3">E2838</strain>
    </source>
</reference>
<keyword evidence="1" id="KW-0472">Membrane</keyword>
<dbReference type="Proteomes" id="UP000092207">
    <property type="component" value="Unassembled WGS sequence"/>
</dbReference>
<dbReference type="AlphaFoldDB" id="A0A1A2W999"/>
<comment type="caution">
    <text evidence="2">The sequence shown here is derived from an EMBL/GenBank/DDBJ whole genome shotgun (WGS) entry which is preliminary data.</text>
</comment>
<protein>
    <submittedName>
        <fullName evidence="2">Uncharacterized protein</fullName>
    </submittedName>
</protein>
<evidence type="ECO:0000313" key="3">
    <source>
        <dbReference type="Proteomes" id="UP000092207"/>
    </source>
</evidence>
<evidence type="ECO:0000256" key="1">
    <source>
        <dbReference type="SAM" id="Phobius"/>
    </source>
</evidence>
<name>A0A1A2W999_MYCSC</name>
<proteinExistence type="predicted"/>
<sequence>MRRRQGLRMQIVLLISGAAFIAAALAVTIRRLVQSPPRSKPRAAMWATVLQLAAVAAFLVLAAQNMHSHKTIFWLQVATVALMAVNVVVTLVLQEKPQKPSA</sequence>
<dbReference type="EMBL" id="LZJY01000031">
    <property type="protein sequence ID" value="OBI09805.1"/>
    <property type="molecule type" value="Genomic_DNA"/>
</dbReference>